<dbReference type="EMBL" id="JH993017">
    <property type="protein sequence ID" value="EKX42352.1"/>
    <property type="molecule type" value="Genomic_DNA"/>
</dbReference>
<gene>
    <name evidence="3" type="ORF">GUITHDRAFT_111629</name>
</gene>
<evidence type="ECO:0000256" key="1">
    <source>
        <dbReference type="SAM" id="MobiDB-lite"/>
    </source>
</evidence>
<sequence length="949" mass="102890">MGLACALIANFVHPCISQGIWTDVVMPDLVDAVPSFNAFYPHLSQSSDQASSPELETTSAHFEQTSPSAPPSQQLLQPSATSQSPSWNLPGMQMSFEVRKAGIPLYKDDFFELVSAYAFINSTIPSIAGASGKYNGVQRTITLSPHAPLYTCLFVGLQEKIETQALDVLSVNQVVCEMPTWRHAQGFVDVHLLHAQQPVRSRAVLSFIHECESIDRTELSVLGGEVVRIAGHGFSPLEQYLCEFAAEGHAVLQEASYINRTLLSCSSPEWTVDFPAASLRVLARSTGEYLAVNSNSSFLLPFTAEVISLSPSQGPAAGGASITLTGRGLFSSNVFLVKFACGDYEQIVSLHGKTPRDAQHVVLSSPDWMGEGCTSDVSIVMSGKEVLYRTNGSKLVFTFLPSSIRMANTTGPLGGGSYLSVIGRAYPLGGNFQLVFAGTSSEIPFWPGVGVANVSMLIANSPASSSAFIFADFQYSQDFWEVPSTTFGPAGGDFQITVFGNFLVNKFYTLRMIGEEDVLTAAASAVLPDRVTFHVQDSNGKERNVKLSVVRDDVEIGLKNKREQGFSFRAILFDQSVLALADQTKLSLRGQSLNTSSTSRYICRHFGVNVLTSAACQSISNVTVINDNLIECDLPPTSVCPFCQENVSVCYANNPSMCLLANSSLRTQVLTVDRVGIVESALPSVVYVKDFELVTITGTSLIFGAPFCNVEVFCDFLSDQIVRSLRYNVSSSAGWLNIDERFSSPPPSWLIVNDEIVLLSNQLHAQGSVLSHGESWICISELLQQSIPPGEVGVELFYSGLSFAFQLIAGVVVMDQVTDVGYCGTNVTLVSSLQVDSTWQLPVNFTITAVQASRGQMSTRAREHIKGDSLSAVNVTNSAQVDNDKIRCDAFWWDLGRSGKIVFAKSKFVNVSSSRGLLIEGESFCYADVSCASNHYFCRFQVLRAGTRA</sequence>
<evidence type="ECO:0008006" key="6">
    <source>
        <dbReference type="Google" id="ProtNLM"/>
    </source>
</evidence>
<reference evidence="3 5" key="1">
    <citation type="journal article" date="2012" name="Nature">
        <title>Algal genomes reveal evolutionary mosaicism and the fate of nucleomorphs.</title>
        <authorList>
            <consortium name="DOE Joint Genome Institute"/>
            <person name="Curtis B.A."/>
            <person name="Tanifuji G."/>
            <person name="Burki F."/>
            <person name="Gruber A."/>
            <person name="Irimia M."/>
            <person name="Maruyama S."/>
            <person name="Arias M.C."/>
            <person name="Ball S.G."/>
            <person name="Gile G.H."/>
            <person name="Hirakawa Y."/>
            <person name="Hopkins J.F."/>
            <person name="Kuo A."/>
            <person name="Rensing S.A."/>
            <person name="Schmutz J."/>
            <person name="Symeonidi A."/>
            <person name="Elias M."/>
            <person name="Eveleigh R.J."/>
            <person name="Herman E.K."/>
            <person name="Klute M.J."/>
            <person name="Nakayama T."/>
            <person name="Obornik M."/>
            <person name="Reyes-Prieto A."/>
            <person name="Armbrust E.V."/>
            <person name="Aves S.J."/>
            <person name="Beiko R.G."/>
            <person name="Coutinho P."/>
            <person name="Dacks J.B."/>
            <person name="Durnford D.G."/>
            <person name="Fast N.M."/>
            <person name="Green B.R."/>
            <person name="Grisdale C.J."/>
            <person name="Hempel F."/>
            <person name="Henrissat B."/>
            <person name="Hoppner M.P."/>
            <person name="Ishida K."/>
            <person name="Kim E."/>
            <person name="Koreny L."/>
            <person name="Kroth P.G."/>
            <person name="Liu Y."/>
            <person name="Malik S.B."/>
            <person name="Maier U.G."/>
            <person name="McRose D."/>
            <person name="Mock T."/>
            <person name="Neilson J.A."/>
            <person name="Onodera N.T."/>
            <person name="Poole A.M."/>
            <person name="Pritham E.J."/>
            <person name="Richards T.A."/>
            <person name="Rocap G."/>
            <person name="Roy S.W."/>
            <person name="Sarai C."/>
            <person name="Schaack S."/>
            <person name="Shirato S."/>
            <person name="Slamovits C.H."/>
            <person name="Spencer D.F."/>
            <person name="Suzuki S."/>
            <person name="Worden A.Z."/>
            <person name="Zauner S."/>
            <person name="Barry K."/>
            <person name="Bell C."/>
            <person name="Bharti A.K."/>
            <person name="Crow J.A."/>
            <person name="Grimwood J."/>
            <person name="Kramer R."/>
            <person name="Lindquist E."/>
            <person name="Lucas S."/>
            <person name="Salamov A."/>
            <person name="McFadden G.I."/>
            <person name="Lane C.E."/>
            <person name="Keeling P.J."/>
            <person name="Gray M.W."/>
            <person name="Grigoriev I.V."/>
            <person name="Archibald J.M."/>
        </authorList>
    </citation>
    <scope>NUCLEOTIDE SEQUENCE</scope>
    <source>
        <strain evidence="3 5">CCMP2712</strain>
    </source>
</reference>
<evidence type="ECO:0000313" key="5">
    <source>
        <dbReference type="Proteomes" id="UP000011087"/>
    </source>
</evidence>
<dbReference type="GeneID" id="17298981"/>
<feature type="chain" id="PRO_5008770789" description="IPT/TIG domain-containing protein" evidence="2">
    <location>
        <begin position="18"/>
        <end position="949"/>
    </location>
</feature>
<evidence type="ECO:0000313" key="3">
    <source>
        <dbReference type="EMBL" id="EKX42352.1"/>
    </source>
</evidence>
<accession>L1J238</accession>
<organism evidence="3">
    <name type="scientific">Guillardia theta (strain CCMP2712)</name>
    <name type="common">Cryptophyte</name>
    <dbReference type="NCBI Taxonomy" id="905079"/>
    <lineage>
        <taxon>Eukaryota</taxon>
        <taxon>Cryptophyceae</taxon>
        <taxon>Pyrenomonadales</taxon>
        <taxon>Geminigeraceae</taxon>
        <taxon>Guillardia</taxon>
    </lineage>
</organism>
<dbReference type="RefSeq" id="XP_005829332.1">
    <property type="nucleotide sequence ID" value="XM_005829275.1"/>
</dbReference>
<dbReference type="Proteomes" id="UP000011087">
    <property type="component" value="Unassembled WGS sequence"/>
</dbReference>
<reference evidence="5" key="2">
    <citation type="submission" date="2012-11" db="EMBL/GenBank/DDBJ databases">
        <authorList>
            <person name="Kuo A."/>
            <person name="Curtis B.A."/>
            <person name="Tanifuji G."/>
            <person name="Burki F."/>
            <person name="Gruber A."/>
            <person name="Irimia M."/>
            <person name="Maruyama S."/>
            <person name="Arias M.C."/>
            <person name="Ball S.G."/>
            <person name="Gile G.H."/>
            <person name="Hirakawa Y."/>
            <person name="Hopkins J.F."/>
            <person name="Rensing S.A."/>
            <person name="Schmutz J."/>
            <person name="Symeonidi A."/>
            <person name="Elias M."/>
            <person name="Eveleigh R.J."/>
            <person name="Herman E.K."/>
            <person name="Klute M.J."/>
            <person name="Nakayama T."/>
            <person name="Obornik M."/>
            <person name="Reyes-Prieto A."/>
            <person name="Armbrust E.V."/>
            <person name="Aves S.J."/>
            <person name="Beiko R.G."/>
            <person name="Coutinho P."/>
            <person name="Dacks J.B."/>
            <person name="Durnford D.G."/>
            <person name="Fast N.M."/>
            <person name="Green B.R."/>
            <person name="Grisdale C."/>
            <person name="Hempe F."/>
            <person name="Henrissat B."/>
            <person name="Hoppner M.P."/>
            <person name="Ishida K.-I."/>
            <person name="Kim E."/>
            <person name="Koreny L."/>
            <person name="Kroth P.G."/>
            <person name="Liu Y."/>
            <person name="Malik S.-B."/>
            <person name="Maier U.G."/>
            <person name="McRose D."/>
            <person name="Mock T."/>
            <person name="Neilson J.A."/>
            <person name="Onodera N.T."/>
            <person name="Poole A.M."/>
            <person name="Pritham E.J."/>
            <person name="Richards T.A."/>
            <person name="Rocap G."/>
            <person name="Roy S.W."/>
            <person name="Sarai C."/>
            <person name="Schaack S."/>
            <person name="Shirato S."/>
            <person name="Slamovits C.H."/>
            <person name="Spencer D.F."/>
            <person name="Suzuki S."/>
            <person name="Worden A.Z."/>
            <person name="Zauner S."/>
            <person name="Barry K."/>
            <person name="Bell C."/>
            <person name="Bharti A.K."/>
            <person name="Crow J.A."/>
            <person name="Grimwood J."/>
            <person name="Kramer R."/>
            <person name="Lindquist E."/>
            <person name="Lucas S."/>
            <person name="Salamov A."/>
            <person name="McFadden G.I."/>
            <person name="Lane C.E."/>
            <person name="Keeling P.J."/>
            <person name="Gray M.W."/>
            <person name="Grigoriev I.V."/>
            <person name="Archibald J.M."/>
        </authorList>
    </citation>
    <scope>NUCLEOTIDE SEQUENCE</scope>
    <source>
        <strain evidence="5">CCMP2712</strain>
    </source>
</reference>
<dbReference type="EnsemblProtists" id="EKX42352">
    <property type="protein sequence ID" value="EKX42352"/>
    <property type="gene ID" value="GUITHDRAFT_111629"/>
</dbReference>
<feature type="compositionally biased region" description="Polar residues" evidence="1">
    <location>
        <begin position="47"/>
        <end position="63"/>
    </location>
</feature>
<feature type="signal peptide" evidence="2">
    <location>
        <begin position="1"/>
        <end position="17"/>
    </location>
</feature>
<evidence type="ECO:0000256" key="2">
    <source>
        <dbReference type="SAM" id="SignalP"/>
    </source>
</evidence>
<dbReference type="PaxDb" id="55529-EKX42352"/>
<feature type="region of interest" description="Disordered" evidence="1">
    <location>
        <begin position="47"/>
        <end position="86"/>
    </location>
</feature>
<keyword evidence="5" id="KW-1185">Reference proteome</keyword>
<evidence type="ECO:0000313" key="4">
    <source>
        <dbReference type="EnsemblProtists" id="EKX42352"/>
    </source>
</evidence>
<name>L1J238_GUITC</name>
<feature type="compositionally biased region" description="Low complexity" evidence="1">
    <location>
        <begin position="64"/>
        <end position="86"/>
    </location>
</feature>
<keyword evidence="2" id="KW-0732">Signal</keyword>
<reference evidence="4" key="3">
    <citation type="submission" date="2016-03" db="UniProtKB">
        <authorList>
            <consortium name="EnsemblProtists"/>
        </authorList>
    </citation>
    <scope>IDENTIFICATION</scope>
</reference>
<proteinExistence type="predicted"/>
<dbReference type="AlphaFoldDB" id="L1J238"/>
<dbReference type="KEGG" id="gtt:GUITHDRAFT_111629"/>
<protein>
    <recommendedName>
        <fullName evidence="6">IPT/TIG domain-containing protein</fullName>
    </recommendedName>
</protein>
<dbReference type="HOGENOM" id="CLU_310254_0_0_1"/>